<dbReference type="OrthoDB" id="7862313at2759"/>
<dbReference type="Proteomes" id="UP001153709">
    <property type="component" value="Chromosome 4"/>
</dbReference>
<gene>
    <name evidence="2" type="ORF">DIABBA_LOCUS6644</name>
</gene>
<feature type="compositionally biased region" description="Acidic residues" evidence="1">
    <location>
        <begin position="46"/>
        <end position="56"/>
    </location>
</feature>
<dbReference type="EMBL" id="OU898279">
    <property type="protein sequence ID" value="CAG9833231.1"/>
    <property type="molecule type" value="Genomic_DNA"/>
</dbReference>
<protein>
    <submittedName>
        <fullName evidence="2">Uncharacterized protein</fullName>
    </submittedName>
</protein>
<evidence type="ECO:0000256" key="1">
    <source>
        <dbReference type="SAM" id="MobiDB-lite"/>
    </source>
</evidence>
<keyword evidence="3" id="KW-1185">Reference proteome</keyword>
<accession>A0A9N9XBY9</accession>
<feature type="region of interest" description="Disordered" evidence="1">
    <location>
        <begin position="46"/>
        <end position="66"/>
    </location>
</feature>
<organism evidence="2 3">
    <name type="scientific">Diabrotica balteata</name>
    <name type="common">Banded cucumber beetle</name>
    <dbReference type="NCBI Taxonomy" id="107213"/>
    <lineage>
        <taxon>Eukaryota</taxon>
        <taxon>Metazoa</taxon>
        <taxon>Ecdysozoa</taxon>
        <taxon>Arthropoda</taxon>
        <taxon>Hexapoda</taxon>
        <taxon>Insecta</taxon>
        <taxon>Pterygota</taxon>
        <taxon>Neoptera</taxon>
        <taxon>Endopterygota</taxon>
        <taxon>Coleoptera</taxon>
        <taxon>Polyphaga</taxon>
        <taxon>Cucujiformia</taxon>
        <taxon>Chrysomeloidea</taxon>
        <taxon>Chrysomelidae</taxon>
        <taxon>Galerucinae</taxon>
        <taxon>Diabroticina</taxon>
        <taxon>Diabroticites</taxon>
        <taxon>Diabrotica</taxon>
    </lineage>
</organism>
<dbReference type="AlphaFoldDB" id="A0A9N9XBY9"/>
<sequence>MKEDLSPALPKIINDMIESIQSSEGIVAHYDDEDKDEIDVYAELSEEDDDIEEDIDGSSTGSADSAQCRYSVENSYNEEKEQACLSLKDICVNTG</sequence>
<reference evidence="2" key="1">
    <citation type="submission" date="2022-01" db="EMBL/GenBank/DDBJ databases">
        <authorList>
            <person name="King R."/>
        </authorList>
    </citation>
    <scope>NUCLEOTIDE SEQUENCE</scope>
</reference>
<name>A0A9N9XBY9_DIABA</name>
<evidence type="ECO:0000313" key="2">
    <source>
        <dbReference type="EMBL" id="CAG9833231.1"/>
    </source>
</evidence>
<proteinExistence type="predicted"/>
<evidence type="ECO:0000313" key="3">
    <source>
        <dbReference type="Proteomes" id="UP001153709"/>
    </source>
</evidence>